<evidence type="ECO:0000313" key="1">
    <source>
        <dbReference type="EMBL" id="JAD18073.1"/>
    </source>
</evidence>
<reference evidence="1" key="1">
    <citation type="submission" date="2014-09" db="EMBL/GenBank/DDBJ databases">
        <authorList>
            <person name="Magalhaes I.L.F."/>
            <person name="Oliveira U."/>
            <person name="Santos F.R."/>
            <person name="Vidigal T.H.D.A."/>
            <person name="Brescovit A.D."/>
            <person name="Santos A.J."/>
        </authorList>
    </citation>
    <scope>NUCLEOTIDE SEQUENCE</scope>
    <source>
        <tissue evidence="1">Shoot tissue taken approximately 20 cm above the soil surface</tissue>
    </source>
</reference>
<reference evidence="1" key="2">
    <citation type="journal article" date="2015" name="Data Brief">
        <title>Shoot transcriptome of the giant reed, Arundo donax.</title>
        <authorList>
            <person name="Barrero R.A."/>
            <person name="Guerrero F.D."/>
            <person name="Moolhuijzen P."/>
            <person name="Goolsby J.A."/>
            <person name="Tidwell J."/>
            <person name="Bellgard S.E."/>
            <person name="Bellgard M.I."/>
        </authorList>
    </citation>
    <scope>NUCLEOTIDE SEQUENCE</scope>
    <source>
        <tissue evidence="1">Shoot tissue taken approximately 20 cm above the soil surface</tissue>
    </source>
</reference>
<name>A0A0A8XZ96_ARUDO</name>
<accession>A0A0A8XZ96</accession>
<sequence length="57" mass="6610">MPAPRTHEKSSKQCDPKNQLMELGIEFPAMRSQRETTVFLNYNYLMSNDCFLTSVPL</sequence>
<organism evidence="1">
    <name type="scientific">Arundo donax</name>
    <name type="common">Giant reed</name>
    <name type="synonym">Donax arundinaceus</name>
    <dbReference type="NCBI Taxonomy" id="35708"/>
    <lineage>
        <taxon>Eukaryota</taxon>
        <taxon>Viridiplantae</taxon>
        <taxon>Streptophyta</taxon>
        <taxon>Embryophyta</taxon>
        <taxon>Tracheophyta</taxon>
        <taxon>Spermatophyta</taxon>
        <taxon>Magnoliopsida</taxon>
        <taxon>Liliopsida</taxon>
        <taxon>Poales</taxon>
        <taxon>Poaceae</taxon>
        <taxon>PACMAD clade</taxon>
        <taxon>Arundinoideae</taxon>
        <taxon>Arundineae</taxon>
        <taxon>Arundo</taxon>
    </lineage>
</organism>
<dbReference type="EMBL" id="GBRH01279822">
    <property type="protein sequence ID" value="JAD18073.1"/>
    <property type="molecule type" value="Transcribed_RNA"/>
</dbReference>
<dbReference type="AlphaFoldDB" id="A0A0A8XZ96"/>
<protein>
    <submittedName>
        <fullName evidence="1">Uncharacterized protein</fullName>
    </submittedName>
</protein>
<proteinExistence type="predicted"/>